<dbReference type="Gene3D" id="1.10.286.10">
    <property type="match status" value="2"/>
</dbReference>
<evidence type="ECO:0000256" key="5">
    <source>
        <dbReference type="ARBA" id="ARBA00022801"/>
    </source>
</evidence>
<sequence>MNSLGFKYWGRTPHQPHPLAICVALVIMRWGSGVVELGRVGLDWFDDELADEGHYYLELENGVKRGGNVKLSFEEEPEILDIEDAVRVLLQGLGEDIEQEGLRKTPLRVARALREGTRGYKQTVKDIVCGALFPEAGLESGVGHAGGAGGLVIVRDLDLFSYCESCLFPFQIKCHVGYVPYGQQVVGLSKLSRVADIFAKRLQDPQRLANELCTALQHGIKATGVAVVLQCSHIPLPNFETAILDPNHGGWVKILVTSGTGVFEDEKSDTWTDFLSLLRFRDRNVEDICSGGSSNKSWCPSHAFCKTEPANSVMLNAVASILCSLGEDPLRKELVETPARFVNWLMKFRNTNLDMKLNGFVRNSRDSLTSNGGVDHTEDCFCSELNLTLWSQCEHHLLPFHGVVHIGYYCSNGASPVGRSLLQSIVHFYGFKLQVQERLTRQIAETISSILGEDVMVVVEANHMCMIARGIEKFGSNTATIGVLGRFSTDPTARAKFLQIIPSSCPARG</sequence>
<feature type="domain" description="GTP cyclohydrolase I" evidence="7">
    <location>
        <begin position="82"/>
        <end position="234"/>
    </location>
</feature>
<dbReference type="AlphaFoldDB" id="A0AAD1ZF74"/>
<name>A0AAD1ZF74_9LAMI</name>
<dbReference type="Pfam" id="PF01227">
    <property type="entry name" value="GTP_cyclohydroI"/>
    <property type="match status" value="2"/>
</dbReference>
<evidence type="ECO:0000256" key="6">
    <source>
        <dbReference type="ARBA" id="ARBA00030854"/>
    </source>
</evidence>
<accession>A0AAD1ZF74</accession>
<evidence type="ECO:0000256" key="4">
    <source>
        <dbReference type="ARBA" id="ARBA00017272"/>
    </source>
</evidence>
<evidence type="ECO:0000313" key="9">
    <source>
        <dbReference type="Proteomes" id="UP000834106"/>
    </source>
</evidence>
<comment type="pathway">
    <text evidence="1">Cofactor biosynthesis; 7,8-dihydroneopterin triphosphate biosynthesis; 7,8-dihydroneopterin triphosphate from GTP: step 1/1.</text>
</comment>
<dbReference type="PANTHER" id="PTHR11109:SF7">
    <property type="entry name" value="GTP CYCLOHYDROLASE 1"/>
    <property type="match status" value="1"/>
</dbReference>
<evidence type="ECO:0000256" key="3">
    <source>
        <dbReference type="ARBA" id="ARBA00012715"/>
    </source>
</evidence>
<dbReference type="InterPro" id="IPR043134">
    <property type="entry name" value="GTP-CH-I_N"/>
</dbReference>
<dbReference type="GO" id="GO:0005737">
    <property type="term" value="C:cytoplasm"/>
    <property type="evidence" value="ECO:0007669"/>
    <property type="project" value="TreeGrafter"/>
</dbReference>
<dbReference type="FunFam" id="3.30.1130.10:FF:000007">
    <property type="entry name" value="GTP cyclohydrolase 1"/>
    <property type="match status" value="1"/>
</dbReference>
<dbReference type="Proteomes" id="UP000834106">
    <property type="component" value="Chromosome 9"/>
</dbReference>
<feature type="domain" description="GTP cyclohydrolase I" evidence="7">
    <location>
        <begin position="316"/>
        <end position="501"/>
    </location>
</feature>
<dbReference type="Gene3D" id="3.30.1130.10">
    <property type="match status" value="2"/>
</dbReference>
<evidence type="ECO:0000259" key="7">
    <source>
        <dbReference type="Pfam" id="PF01227"/>
    </source>
</evidence>
<dbReference type="GO" id="GO:0005525">
    <property type="term" value="F:GTP binding"/>
    <property type="evidence" value="ECO:0007669"/>
    <property type="project" value="TreeGrafter"/>
</dbReference>
<comment type="similarity">
    <text evidence="2">Belongs to the GTP cyclohydrolase I family.</text>
</comment>
<evidence type="ECO:0000313" key="8">
    <source>
        <dbReference type="EMBL" id="CAI9768683.1"/>
    </source>
</evidence>
<evidence type="ECO:0000256" key="1">
    <source>
        <dbReference type="ARBA" id="ARBA00005080"/>
    </source>
</evidence>
<reference evidence="8" key="1">
    <citation type="submission" date="2023-05" db="EMBL/GenBank/DDBJ databases">
        <authorList>
            <person name="Huff M."/>
        </authorList>
    </citation>
    <scope>NUCLEOTIDE SEQUENCE</scope>
</reference>
<keyword evidence="5" id="KW-0378">Hydrolase</keyword>
<protein>
    <recommendedName>
        <fullName evidence="4">GTP cyclohydrolase 1</fullName>
        <ecNumber evidence="3">3.5.4.16</ecNumber>
    </recommendedName>
    <alternativeName>
        <fullName evidence="6">GTP cyclohydrolase I</fullName>
    </alternativeName>
</protein>
<dbReference type="GO" id="GO:0008270">
    <property type="term" value="F:zinc ion binding"/>
    <property type="evidence" value="ECO:0007669"/>
    <property type="project" value="TreeGrafter"/>
</dbReference>
<dbReference type="GO" id="GO:0003934">
    <property type="term" value="F:GTP cyclohydrolase I activity"/>
    <property type="evidence" value="ECO:0007669"/>
    <property type="project" value="UniProtKB-EC"/>
</dbReference>
<dbReference type="EMBL" id="OU503044">
    <property type="protein sequence ID" value="CAI9768683.1"/>
    <property type="molecule type" value="Genomic_DNA"/>
</dbReference>
<proteinExistence type="inferred from homology"/>
<organism evidence="8 9">
    <name type="scientific">Fraxinus pennsylvanica</name>
    <dbReference type="NCBI Taxonomy" id="56036"/>
    <lineage>
        <taxon>Eukaryota</taxon>
        <taxon>Viridiplantae</taxon>
        <taxon>Streptophyta</taxon>
        <taxon>Embryophyta</taxon>
        <taxon>Tracheophyta</taxon>
        <taxon>Spermatophyta</taxon>
        <taxon>Magnoliopsida</taxon>
        <taxon>eudicotyledons</taxon>
        <taxon>Gunneridae</taxon>
        <taxon>Pentapetalae</taxon>
        <taxon>asterids</taxon>
        <taxon>lamiids</taxon>
        <taxon>Lamiales</taxon>
        <taxon>Oleaceae</taxon>
        <taxon>Oleeae</taxon>
        <taxon>Fraxinus</taxon>
    </lineage>
</organism>
<dbReference type="PANTHER" id="PTHR11109">
    <property type="entry name" value="GTP CYCLOHYDROLASE I"/>
    <property type="match status" value="1"/>
</dbReference>
<dbReference type="SUPFAM" id="SSF55620">
    <property type="entry name" value="Tetrahydrobiopterin biosynthesis enzymes-like"/>
    <property type="match status" value="2"/>
</dbReference>
<dbReference type="InterPro" id="IPR020602">
    <property type="entry name" value="GTP_CycHdrlase_I_dom"/>
</dbReference>
<dbReference type="EC" id="3.5.4.16" evidence="3"/>
<dbReference type="GO" id="GO:0006729">
    <property type="term" value="P:tetrahydrobiopterin biosynthetic process"/>
    <property type="evidence" value="ECO:0007669"/>
    <property type="project" value="TreeGrafter"/>
</dbReference>
<dbReference type="GO" id="GO:0046654">
    <property type="term" value="P:tetrahydrofolate biosynthetic process"/>
    <property type="evidence" value="ECO:0007669"/>
    <property type="project" value="InterPro"/>
</dbReference>
<dbReference type="InterPro" id="IPR001474">
    <property type="entry name" value="GTP_CycHdrlase_I"/>
</dbReference>
<evidence type="ECO:0000256" key="2">
    <source>
        <dbReference type="ARBA" id="ARBA00008085"/>
    </source>
</evidence>
<gene>
    <name evidence="8" type="ORF">FPE_LOCUS16113</name>
</gene>
<dbReference type="InterPro" id="IPR043133">
    <property type="entry name" value="GTP-CH-I_C/QueF"/>
</dbReference>
<keyword evidence="9" id="KW-1185">Reference proteome</keyword>